<organism evidence="2 3">
    <name type="scientific">Staphylococcus aureus</name>
    <dbReference type="NCBI Taxonomy" id="1280"/>
    <lineage>
        <taxon>Bacteria</taxon>
        <taxon>Bacillati</taxon>
        <taxon>Bacillota</taxon>
        <taxon>Bacilli</taxon>
        <taxon>Bacillales</taxon>
        <taxon>Staphylococcaceae</taxon>
        <taxon>Staphylococcus</taxon>
    </lineage>
</organism>
<feature type="non-terminal residue" evidence="2">
    <location>
        <position position="1"/>
    </location>
</feature>
<proteinExistence type="predicted"/>
<comment type="caution">
    <text evidence="2">The sequence shown here is derived from an EMBL/GenBank/DDBJ whole genome shotgun (WGS) entry which is preliminary data.</text>
</comment>
<evidence type="ECO:0000313" key="3">
    <source>
        <dbReference type="Proteomes" id="UP000294017"/>
    </source>
</evidence>
<feature type="transmembrane region" description="Helical" evidence="1">
    <location>
        <begin position="371"/>
        <end position="393"/>
    </location>
</feature>
<dbReference type="Proteomes" id="UP000294017">
    <property type="component" value="Unassembled WGS sequence"/>
</dbReference>
<evidence type="ECO:0000256" key="1">
    <source>
        <dbReference type="SAM" id="Phobius"/>
    </source>
</evidence>
<dbReference type="PANTHER" id="PTHR38454:SF1">
    <property type="entry name" value="INTEGRAL MEMBRANE PROTEIN"/>
    <property type="match status" value="1"/>
</dbReference>
<dbReference type="Pfam" id="PF09586">
    <property type="entry name" value="YfhO"/>
    <property type="match status" value="1"/>
</dbReference>
<reference evidence="2 3" key="1">
    <citation type="submission" date="2018-11" db="EMBL/GenBank/DDBJ databases">
        <title>Genomic profiling of Staphylococcus species from a Poultry farm system in KwaZulu-Natal, South Africa.</title>
        <authorList>
            <person name="Amoako D.G."/>
            <person name="Somboro A.M."/>
            <person name="Abia A.L.K."/>
            <person name="Bester L.A."/>
            <person name="Essack S.Y."/>
        </authorList>
    </citation>
    <scope>NUCLEOTIDE SEQUENCE [LARGE SCALE GENOMIC DNA]</scope>
    <source>
        <strain evidence="2 3">SA12</strain>
    </source>
</reference>
<dbReference type="PANTHER" id="PTHR38454">
    <property type="entry name" value="INTEGRAL MEMBRANE PROTEIN-RELATED"/>
    <property type="match status" value="1"/>
</dbReference>
<evidence type="ECO:0008006" key="4">
    <source>
        <dbReference type="Google" id="ProtNLM"/>
    </source>
</evidence>
<name>A0AB37XXI3_STAAU</name>
<keyword evidence="1" id="KW-0812">Transmembrane</keyword>
<accession>A0AB37XXI3</accession>
<evidence type="ECO:0000313" key="2">
    <source>
        <dbReference type="EMBL" id="RZI08515.1"/>
    </source>
</evidence>
<dbReference type="InterPro" id="IPR018580">
    <property type="entry name" value="Uncharacterised_YfhO"/>
</dbReference>
<keyword evidence="1" id="KW-0472">Membrane</keyword>
<keyword evidence="1" id="KW-1133">Transmembrane helix</keyword>
<protein>
    <recommendedName>
        <fullName evidence="4">YfhO family protein</fullName>
    </recommendedName>
</protein>
<dbReference type="EMBL" id="RQTF01000018">
    <property type="protein sequence ID" value="RZI08515.1"/>
    <property type="molecule type" value="Genomic_DNA"/>
</dbReference>
<dbReference type="AlphaFoldDB" id="A0AB37XXI3"/>
<sequence>HSNYVNQLIKKINQNATGSFNRIDYMSDYALNSPFIYHYNGISLYSSIFNGDILKYYDKTLQINMPIDKNSTYRLLGNRQNLLSLWNVNDRIRVNHDDNLPYGFKIKSEHKDNKVRWIHSKNTIHYPSAHITNKVFSNKELKSPLDKEQAMLQGIVSNNIKDVNTHFKANKNLLSDSTIKLNSAAWQSPTKHLLQVKQNNGGLTVQLPKSVSNQFKDLYFEMDLELLSPDKAHDVKVNEYTQERNKLTYKYRRVVTPVTIRIKAPDRIRLSLPKGKYRVNLKGIYGEDYTTLKDASNSLEAVKVSKTKHGYTITKNKNSSGYIVLPTAYNQGMKATSGDQSLKVEQVNGVMTGIKAPKNITKIQLSYTPPYYYLLITITIFGIICSIIFTRWARQK</sequence>
<gene>
    <name evidence="2" type="ORF">EIH03_01645</name>
</gene>